<dbReference type="InterPro" id="IPR036291">
    <property type="entry name" value="NAD(P)-bd_dom_sf"/>
</dbReference>
<feature type="non-terminal residue" evidence="3">
    <location>
        <position position="205"/>
    </location>
</feature>
<dbReference type="InterPro" id="IPR036721">
    <property type="entry name" value="RCK_C_sf"/>
</dbReference>
<evidence type="ECO:0000313" key="3">
    <source>
        <dbReference type="EMBL" id="HDD35443.1"/>
    </source>
</evidence>
<dbReference type="GO" id="GO:0008324">
    <property type="term" value="F:monoatomic cation transmembrane transporter activity"/>
    <property type="evidence" value="ECO:0007669"/>
    <property type="project" value="InterPro"/>
</dbReference>
<gene>
    <name evidence="3" type="ORF">ENF30_01445</name>
</gene>
<evidence type="ECO:0000259" key="2">
    <source>
        <dbReference type="PROSITE" id="PS51202"/>
    </source>
</evidence>
<reference evidence="3" key="1">
    <citation type="journal article" date="2020" name="mSystems">
        <title>Genome- and Community-Level Interaction Insights into Carbon Utilization and Element Cycling Functions of Hydrothermarchaeota in Hydrothermal Sediment.</title>
        <authorList>
            <person name="Zhou Z."/>
            <person name="Liu Y."/>
            <person name="Xu W."/>
            <person name="Pan J."/>
            <person name="Luo Z.H."/>
            <person name="Li M."/>
        </authorList>
    </citation>
    <scope>NUCLEOTIDE SEQUENCE [LARGE SCALE GENOMIC DNA]</scope>
    <source>
        <strain evidence="3">HyVt-113</strain>
    </source>
</reference>
<proteinExistence type="predicted"/>
<dbReference type="PANTHER" id="PTHR43833">
    <property type="entry name" value="POTASSIUM CHANNEL PROTEIN 2-RELATED-RELATED"/>
    <property type="match status" value="1"/>
</dbReference>
<dbReference type="SUPFAM" id="SSF116726">
    <property type="entry name" value="TrkA C-terminal domain-like"/>
    <property type="match status" value="1"/>
</dbReference>
<protein>
    <submittedName>
        <fullName evidence="3">TrkA family potassium uptake protein</fullName>
    </submittedName>
</protein>
<feature type="domain" description="RCK C-terminal" evidence="2">
    <location>
        <begin position="133"/>
        <end position="205"/>
    </location>
</feature>
<dbReference type="AlphaFoldDB" id="A0A7V0I9Y6"/>
<dbReference type="InterPro" id="IPR050721">
    <property type="entry name" value="Trk_Ktr_HKT_K-transport"/>
</dbReference>
<dbReference type="GO" id="GO:0006813">
    <property type="term" value="P:potassium ion transport"/>
    <property type="evidence" value="ECO:0007669"/>
    <property type="project" value="InterPro"/>
</dbReference>
<comment type="caution">
    <text evidence="3">The sequence shown here is derived from an EMBL/GenBank/DDBJ whole genome shotgun (WGS) entry which is preliminary data.</text>
</comment>
<dbReference type="Gene3D" id="3.40.50.720">
    <property type="entry name" value="NAD(P)-binding Rossmann-like Domain"/>
    <property type="match status" value="1"/>
</dbReference>
<dbReference type="InterPro" id="IPR003148">
    <property type="entry name" value="RCK_N"/>
</dbReference>
<dbReference type="InterPro" id="IPR006037">
    <property type="entry name" value="RCK_C"/>
</dbReference>
<name>A0A7V0I9Y6_DESA2</name>
<sequence length="205" mass="22713">MRVAVFGLGIFGRHVAKALFERGHEVIAIDQKKELVQKAQEYATQAIVANCTDKELLENLGLNTVDLAVVSLGENLSASILLTLYLKEMQIKEIIVKAINEDHQKILNLVGATKVVFPERDTAIKLAASLDAPNLIDYLPLSQDYEVIEIMAPKTFIDKTLGELDLRRRYKVQVIAIREADTGQVHVLVSPDLIIKEGDVLTILG</sequence>
<dbReference type="Gene3D" id="3.30.70.1450">
    <property type="entry name" value="Regulator of K+ conductance, C-terminal domain"/>
    <property type="match status" value="1"/>
</dbReference>
<dbReference type="PANTHER" id="PTHR43833:SF7">
    <property type="entry name" value="KTR SYSTEM POTASSIUM UPTAKE PROTEIN C"/>
    <property type="match status" value="1"/>
</dbReference>
<dbReference type="EMBL" id="DQWQ01000066">
    <property type="protein sequence ID" value="HDD35443.1"/>
    <property type="molecule type" value="Genomic_DNA"/>
</dbReference>
<feature type="domain" description="RCK N-terminal" evidence="1">
    <location>
        <begin position="1"/>
        <end position="117"/>
    </location>
</feature>
<dbReference type="Pfam" id="PF02080">
    <property type="entry name" value="TrkA_C"/>
    <property type="match status" value="1"/>
</dbReference>
<dbReference type="Pfam" id="PF02254">
    <property type="entry name" value="TrkA_N"/>
    <property type="match status" value="1"/>
</dbReference>
<dbReference type="SUPFAM" id="SSF51735">
    <property type="entry name" value="NAD(P)-binding Rossmann-fold domains"/>
    <property type="match status" value="1"/>
</dbReference>
<dbReference type="Proteomes" id="UP000885706">
    <property type="component" value="Unassembled WGS sequence"/>
</dbReference>
<dbReference type="PROSITE" id="PS51202">
    <property type="entry name" value="RCK_C"/>
    <property type="match status" value="1"/>
</dbReference>
<dbReference type="PROSITE" id="PS51201">
    <property type="entry name" value="RCK_N"/>
    <property type="match status" value="1"/>
</dbReference>
<evidence type="ECO:0000259" key="1">
    <source>
        <dbReference type="PROSITE" id="PS51201"/>
    </source>
</evidence>
<organism evidence="3">
    <name type="scientific">Desulfofervidus auxilii</name>
    <dbReference type="NCBI Taxonomy" id="1621989"/>
    <lineage>
        <taxon>Bacteria</taxon>
        <taxon>Pseudomonadati</taxon>
        <taxon>Thermodesulfobacteriota</taxon>
        <taxon>Candidatus Desulfofervidia</taxon>
        <taxon>Candidatus Desulfofervidales</taxon>
        <taxon>Candidatus Desulfofervidaceae</taxon>
        <taxon>Candidatus Desulfofervidus</taxon>
    </lineage>
</organism>
<accession>A0A7V0I9Y6</accession>